<dbReference type="EMBL" id="QFQP01000001">
    <property type="protein sequence ID" value="PZR18680.1"/>
    <property type="molecule type" value="Genomic_DNA"/>
</dbReference>
<gene>
    <name evidence="2" type="ORF">DI536_02015</name>
</gene>
<evidence type="ECO:0000313" key="2">
    <source>
        <dbReference type="EMBL" id="PZR18680.1"/>
    </source>
</evidence>
<dbReference type="Pfam" id="PF00903">
    <property type="entry name" value="Glyoxalase"/>
    <property type="match status" value="1"/>
</dbReference>
<dbReference type="InterPro" id="IPR037523">
    <property type="entry name" value="VOC_core"/>
</dbReference>
<sequence>MKITSTYPVLAVTDVSSSQKFFESHFGFEPAFVSDWYVHLKHPSNANAAVALVQKSHETIPALGRVAASGLLINFEVEDVDAEYARLSKSAEVLLPLRDEAFGQRHFIVRGPEGVLVDVIKPIPPSAEFSAQYLG</sequence>
<dbReference type="SUPFAM" id="SSF54593">
    <property type="entry name" value="Glyoxalase/Bleomycin resistance protein/Dihydroxybiphenyl dioxygenase"/>
    <property type="match status" value="1"/>
</dbReference>
<feature type="domain" description="VOC" evidence="1">
    <location>
        <begin position="4"/>
        <end position="122"/>
    </location>
</feature>
<dbReference type="InterPro" id="IPR004360">
    <property type="entry name" value="Glyas_Fos-R_dOase_dom"/>
</dbReference>
<dbReference type="Gene3D" id="3.30.720.120">
    <property type="match status" value="1"/>
</dbReference>
<reference evidence="2 3" key="1">
    <citation type="submission" date="2017-08" db="EMBL/GenBank/DDBJ databases">
        <title>Infants hospitalized years apart are colonized by the same room-sourced microbial strains.</title>
        <authorList>
            <person name="Brooks B."/>
            <person name="Olm M.R."/>
            <person name="Firek B.A."/>
            <person name="Baker R."/>
            <person name="Thomas B.C."/>
            <person name="Morowitz M.J."/>
            <person name="Banfield J.F."/>
        </authorList>
    </citation>
    <scope>NUCLEOTIDE SEQUENCE [LARGE SCALE GENOMIC DNA]</scope>
    <source>
        <strain evidence="2">S2_003_000_R2_14</strain>
    </source>
</reference>
<name>A0A2W5TSQ0_9BACT</name>
<dbReference type="Proteomes" id="UP000249061">
    <property type="component" value="Unassembled WGS sequence"/>
</dbReference>
<evidence type="ECO:0000259" key="1">
    <source>
        <dbReference type="PROSITE" id="PS51819"/>
    </source>
</evidence>
<proteinExistence type="predicted"/>
<accession>A0A2W5TSQ0</accession>
<evidence type="ECO:0000313" key="3">
    <source>
        <dbReference type="Proteomes" id="UP000249061"/>
    </source>
</evidence>
<dbReference type="AlphaFoldDB" id="A0A2W5TSQ0"/>
<protein>
    <submittedName>
        <fullName evidence="2">Glyoxalase</fullName>
    </submittedName>
</protein>
<comment type="caution">
    <text evidence="2">The sequence shown here is derived from an EMBL/GenBank/DDBJ whole genome shotgun (WGS) entry which is preliminary data.</text>
</comment>
<dbReference type="PROSITE" id="PS51819">
    <property type="entry name" value="VOC"/>
    <property type="match status" value="1"/>
</dbReference>
<organism evidence="2 3">
    <name type="scientific">Archangium gephyra</name>
    <dbReference type="NCBI Taxonomy" id="48"/>
    <lineage>
        <taxon>Bacteria</taxon>
        <taxon>Pseudomonadati</taxon>
        <taxon>Myxococcota</taxon>
        <taxon>Myxococcia</taxon>
        <taxon>Myxococcales</taxon>
        <taxon>Cystobacterineae</taxon>
        <taxon>Archangiaceae</taxon>
        <taxon>Archangium</taxon>
    </lineage>
</organism>
<dbReference type="InterPro" id="IPR029068">
    <property type="entry name" value="Glyas_Bleomycin-R_OHBP_Dase"/>
</dbReference>
<dbReference type="Gene3D" id="3.30.720.110">
    <property type="match status" value="1"/>
</dbReference>